<protein>
    <recommendedName>
        <fullName evidence="1">STAS domain-containing protein</fullName>
    </recommendedName>
</protein>
<dbReference type="RefSeq" id="WP_014454254.1">
    <property type="nucleotide sequence ID" value="NC_017098.1"/>
</dbReference>
<dbReference type="InterPro" id="IPR058548">
    <property type="entry name" value="MlaB-like_STAS"/>
</dbReference>
<dbReference type="Pfam" id="PF13466">
    <property type="entry name" value="STAS_2"/>
    <property type="match status" value="1"/>
</dbReference>
<accession>H9UFG3</accession>
<dbReference type="InterPro" id="IPR002645">
    <property type="entry name" value="STAS_dom"/>
</dbReference>
<dbReference type="Gene3D" id="3.30.750.24">
    <property type="entry name" value="STAS domain"/>
    <property type="match status" value="1"/>
</dbReference>
<organism evidence="2 3">
    <name type="scientific">Spirochaeta africana (strain ATCC 700263 / DSM 8902 / Z-7692)</name>
    <dbReference type="NCBI Taxonomy" id="889378"/>
    <lineage>
        <taxon>Bacteria</taxon>
        <taxon>Pseudomonadati</taxon>
        <taxon>Spirochaetota</taxon>
        <taxon>Spirochaetia</taxon>
        <taxon>Spirochaetales</taxon>
        <taxon>Spirochaetaceae</taxon>
        <taxon>Spirochaeta</taxon>
    </lineage>
</organism>
<dbReference type="PANTHER" id="PTHR35849:SF2">
    <property type="entry name" value="BLR2341 PROTEIN"/>
    <property type="match status" value="1"/>
</dbReference>
<keyword evidence="3" id="KW-1185">Reference proteome</keyword>
<name>H9UFG3_SPIAZ</name>
<dbReference type="PROSITE" id="PS50801">
    <property type="entry name" value="STAS"/>
    <property type="match status" value="1"/>
</dbReference>
<gene>
    <name evidence="2" type="ordered locus">Spiaf_0147</name>
</gene>
<dbReference type="PANTHER" id="PTHR35849">
    <property type="entry name" value="BLR2341 PROTEIN"/>
    <property type="match status" value="1"/>
</dbReference>
<feature type="domain" description="STAS" evidence="1">
    <location>
        <begin position="1"/>
        <end position="101"/>
    </location>
</feature>
<evidence type="ECO:0000313" key="2">
    <source>
        <dbReference type="EMBL" id="AFG36256.1"/>
    </source>
</evidence>
<proteinExistence type="predicted"/>
<dbReference type="InterPro" id="IPR036513">
    <property type="entry name" value="STAS_dom_sf"/>
</dbReference>
<reference evidence="3" key="1">
    <citation type="journal article" date="2013" name="Stand. Genomic Sci.">
        <title>Complete genome sequence of the halophilic bacterium Spirochaeta africana type strain (Z-7692(T)) from the alkaline Lake Magadi in the East African Rift.</title>
        <authorList>
            <person name="Liolos K."/>
            <person name="Abt B."/>
            <person name="Scheuner C."/>
            <person name="Teshima H."/>
            <person name="Held B."/>
            <person name="Lapidus A."/>
            <person name="Nolan M."/>
            <person name="Lucas S."/>
            <person name="Deshpande S."/>
            <person name="Cheng J.F."/>
            <person name="Tapia R."/>
            <person name="Goodwin L.A."/>
            <person name="Pitluck S."/>
            <person name="Pagani I."/>
            <person name="Ivanova N."/>
            <person name="Mavromatis K."/>
            <person name="Mikhailova N."/>
            <person name="Huntemann M."/>
            <person name="Pati A."/>
            <person name="Chen A."/>
            <person name="Palaniappan K."/>
            <person name="Land M."/>
            <person name="Rohde M."/>
            <person name="Tindall B.J."/>
            <person name="Detter J.C."/>
            <person name="Goker M."/>
            <person name="Bristow J."/>
            <person name="Eisen J.A."/>
            <person name="Markowitz V."/>
            <person name="Hugenholtz P."/>
            <person name="Woyke T."/>
            <person name="Klenk H.P."/>
            <person name="Kyrpides N.C."/>
        </authorList>
    </citation>
    <scope>NUCLEOTIDE SEQUENCE</scope>
    <source>
        <strain evidence="3">ATCC 700263 / DSM 8902 / Z-7692</strain>
    </source>
</reference>
<dbReference type="PATRIC" id="fig|889378.3.peg.150"/>
<dbReference type="AlphaFoldDB" id="H9UFG3"/>
<sequence length="101" mass="10652">MQVERTEGGDRTLVRITGSVGIQDIAELHRELIPALRSGAVCIDTSGVTAADFSLVQLLAAARRDAVRRGVPLDLEQHLGTAVREAAARSGLAHRIDGKAG</sequence>
<dbReference type="KEGG" id="sfc:Spiaf_0147"/>
<evidence type="ECO:0000313" key="3">
    <source>
        <dbReference type="Proteomes" id="UP000007383"/>
    </source>
</evidence>
<dbReference type="InterPro" id="IPR052746">
    <property type="entry name" value="MlaB_ABC_Transporter"/>
</dbReference>
<dbReference type="OrthoDB" id="7576888at2"/>
<evidence type="ECO:0000259" key="1">
    <source>
        <dbReference type="PROSITE" id="PS50801"/>
    </source>
</evidence>
<dbReference type="HOGENOM" id="CLU_2289892_0_0_12"/>
<dbReference type="STRING" id="889378.Spiaf_0147"/>
<dbReference type="Proteomes" id="UP000007383">
    <property type="component" value="Chromosome"/>
</dbReference>
<dbReference type="SUPFAM" id="SSF52091">
    <property type="entry name" value="SpoIIaa-like"/>
    <property type="match status" value="1"/>
</dbReference>
<dbReference type="EMBL" id="CP003282">
    <property type="protein sequence ID" value="AFG36256.1"/>
    <property type="molecule type" value="Genomic_DNA"/>
</dbReference>